<evidence type="ECO:0000259" key="7">
    <source>
        <dbReference type="PROSITE" id="PS51462"/>
    </source>
</evidence>
<dbReference type="EMBL" id="LSRS01000003">
    <property type="protein sequence ID" value="KAF1085754.1"/>
    <property type="molecule type" value="Genomic_DNA"/>
</dbReference>
<dbReference type="InterPro" id="IPR000086">
    <property type="entry name" value="NUDIX_hydrolase_dom"/>
</dbReference>
<evidence type="ECO:0000256" key="1">
    <source>
        <dbReference type="ARBA" id="ARBA00001936"/>
    </source>
</evidence>
<dbReference type="AlphaFoldDB" id="A0A9D3AZC9"/>
<dbReference type="InterPro" id="IPR045121">
    <property type="entry name" value="CoAse"/>
</dbReference>
<dbReference type="GO" id="GO:0010945">
    <property type="term" value="F:coenzyme A diphosphatase activity"/>
    <property type="evidence" value="ECO:0007669"/>
    <property type="project" value="InterPro"/>
</dbReference>
<dbReference type="PROSITE" id="PS51462">
    <property type="entry name" value="NUDIX"/>
    <property type="match status" value="1"/>
</dbReference>
<keyword evidence="6" id="KW-0464">Manganese</keyword>
<keyword evidence="5" id="KW-0460">Magnesium</keyword>
<dbReference type="OrthoDB" id="9802805at2"/>
<evidence type="ECO:0000256" key="5">
    <source>
        <dbReference type="ARBA" id="ARBA00022842"/>
    </source>
</evidence>
<evidence type="ECO:0000313" key="8">
    <source>
        <dbReference type="EMBL" id="KAF1085754.1"/>
    </source>
</evidence>
<gene>
    <name evidence="8" type="ORF">SPSYN_01902</name>
</gene>
<reference evidence="8" key="1">
    <citation type="submission" date="2016-02" db="EMBL/GenBank/DDBJ databases">
        <title>Draft Genome Sequence of Sporotomaculum syntrophicum Strain FB, a Syntrophic Benzoate Degrader.</title>
        <authorList>
            <person name="Nobu M.K."/>
            <person name="Narihiro T."/>
            <person name="Qiu Y.-L."/>
            <person name="Ohashi A."/>
            <person name="Liu W.-T."/>
            <person name="Yuji S."/>
        </authorList>
    </citation>
    <scope>NUCLEOTIDE SEQUENCE</scope>
    <source>
        <strain evidence="8">FB</strain>
    </source>
</reference>
<dbReference type="InterPro" id="IPR015797">
    <property type="entry name" value="NUDIX_hydrolase-like_dom_sf"/>
</dbReference>
<evidence type="ECO:0000256" key="6">
    <source>
        <dbReference type="ARBA" id="ARBA00023211"/>
    </source>
</evidence>
<dbReference type="Proteomes" id="UP000798488">
    <property type="component" value="Unassembled WGS sequence"/>
</dbReference>
<dbReference type="PANTHER" id="PTHR12992">
    <property type="entry name" value="NUDIX HYDROLASE"/>
    <property type="match status" value="1"/>
</dbReference>
<keyword evidence="9" id="KW-1185">Reference proteome</keyword>
<keyword evidence="4 8" id="KW-0378">Hydrolase</keyword>
<dbReference type="GO" id="GO:0046872">
    <property type="term" value="F:metal ion binding"/>
    <property type="evidence" value="ECO:0007669"/>
    <property type="project" value="UniProtKB-KW"/>
</dbReference>
<dbReference type="CDD" id="cd03426">
    <property type="entry name" value="NUDIX_CoAse_Nudt7"/>
    <property type="match status" value="1"/>
</dbReference>
<comment type="caution">
    <text evidence="8">The sequence shown here is derived from an EMBL/GenBank/DDBJ whole genome shotgun (WGS) entry which is preliminary data.</text>
</comment>
<comment type="cofactor">
    <cofactor evidence="2">
        <name>Mg(2+)</name>
        <dbReference type="ChEBI" id="CHEBI:18420"/>
    </cofactor>
</comment>
<proteinExistence type="predicted"/>
<evidence type="ECO:0000256" key="4">
    <source>
        <dbReference type="ARBA" id="ARBA00022801"/>
    </source>
</evidence>
<evidence type="ECO:0000256" key="3">
    <source>
        <dbReference type="ARBA" id="ARBA00022723"/>
    </source>
</evidence>
<feature type="domain" description="Nudix hydrolase" evidence="7">
    <location>
        <begin position="22"/>
        <end position="157"/>
    </location>
</feature>
<organism evidence="8 9">
    <name type="scientific">Sporotomaculum syntrophicum</name>
    <dbReference type="NCBI Taxonomy" id="182264"/>
    <lineage>
        <taxon>Bacteria</taxon>
        <taxon>Bacillati</taxon>
        <taxon>Bacillota</taxon>
        <taxon>Clostridia</taxon>
        <taxon>Eubacteriales</taxon>
        <taxon>Desulfallaceae</taxon>
        <taxon>Sporotomaculum</taxon>
    </lineage>
</organism>
<evidence type="ECO:0000313" key="9">
    <source>
        <dbReference type="Proteomes" id="UP000798488"/>
    </source>
</evidence>
<comment type="cofactor">
    <cofactor evidence="1">
        <name>Mn(2+)</name>
        <dbReference type="ChEBI" id="CHEBI:29035"/>
    </cofactor>
</comment>
<protein>
    <submittedName>
        <fullName evidence="8">NUDIX hydrolase</fullName>
    </submittedName>
</protein>
<dbReference type="Pfam" id="PF00293">
    <property type="entry name" value="NUDIX"/>
    <property type="match status" value="1"/>
</dbReference>
<dbReference type="SUPFAM" id="SSF55811">
    <property type="entry name" value="Nudix"/>
    <property type="match status" value="1"/>
</dbReference>
<dbReference type="RefSeq" id="WP_161822178.1">
    <property type="nucleotide sequence ID" value="NZ_LSRS01000003.1"/>
</dbReference>
<sequence>MTEDKIRKKLMSNKPDLMIKDHYLVSEVLLPLVQGASGLELLFEVRSMNLSRQPGEICFPGGHVEEIESSRPGSAALREASEELGLSFEDIVPIGSLDRLITPFGVLVHPFVGRILSPEHIEPNRSEVDKIFTVPLSFLQANPPQVSSLEVATRYSPDFPIDRVPEKYRGGWTKRWSLPAYIYEYQNYFIWGMTALILHNFLSIITKE</sequence>
<dbReference type="Gene3D" id="3.90.79.10">
    <property type="entry name" value="Nucleoside Triphosphate Pyrophosphohydrolase"/>
    <property type="match status" value="1"/>
</dbReference>
<accession>A0A9D3AZC9</accession>
<dbReference type="PANTHER" id="PTHR12992:SF11">
    <property type="entry name" value="MITOCHONDRIAL COENZYME A DIPHOSPHATASE NUDT8"/>
    <property type="match status" value="1"/>
</dbReference>
<keyword evidence="3" id="KW-0479">Metal-binding</keyword>
<evidence type="ECO:0000256" key="2">
    <source>
        <dbReference type="ARBA" id="ARBA00001946"/>
    </source>
</evidence>
<name>A0A9D3AZC9_9FIRM</name>